<dbReference type="EMBL" id="NKCK01000487">
    <property type="protein sequence ID" value="RSL81120.1"/>
    <property type="molecule type" value="Genomic_DNA"/>
</dbReference>
<feature type="compositionally biased region" description="Basic and acidic residues" evidence="1">
    <location>
        <begin position="114"/>
        <end position="127"/>
    </location>
</feature>
<feature type="region of interest" description="Disordered" evidence="1">
    <location>
        <begin position="1"/>
        <end position="30"/>
    </location>
</feature>
<sequence length="127" mass="14228">MSVCEQSGEARRAEDSDFGEPSELYSGAFFEEENRSLPLTDDEVDEICDYQDAFQARTELSQAKLIPDLCILRTILEPKETVPIGDCSRAEPLTPPRSATPAPRKRRLSNAFPSDHDSKAKRIRLDA</sequence>
<reference evidence="2 3" key="1">
    <citation type="submission" date="2017-06" db="EMBL/GenBank/DDBJ databases">
        <title>Comparative genomic analysis of Ambrosia Fusariam Clade fungi.</title>
        <authorList>
            <person name="Stajich J.E."/>
            <person name="Carrillo J."/>
            <person name="Kijimoto T."/>
            <person name="Eskalen A."/>
            <person name="O'Donnell K."/>
            <person name="Kasson M."/>
        </authorList>
    </citation>
    <scope>NUCLEOTIDE SEQUENCE [LARGE SCALE GENOMIC DNA]</scope>
    <source>
        <strain evidence="2 3">NRRL62579</strain>
    </source>
</reference>
<evidence type="ECO:0000313" key="2">
    <source>
        <dbReference type="EMBL" id="RSL81120.1"/>
    </source>
</evidence>
<comment type="caution">
    <text evidence="2">The sequence shown here is derived from an EMBL/GenBank/DDBJ whole genome shotgun (WGS) entry which is preliminary data.</text>
</comment>
<dbReference type="Proteomes" id="UP000287144">
    <property type="component" value="Unassembled WGS sequence"/>
</dbReference>
<organism evidence="2 3">
    <name type="scientific">Fusarium oligoseptatum</name>
    <dbReference type="NCBI Taxonomy" id="2604345"/>
    <lineage>
        <taxon>Eukaryota</taxon>
        <taxon>Fungi</taxon>
        <taxon>Dikarya</taxon>
        <taxon>Ascomycota</taxon>
        <taxon>Pezizomycotina</taxon>
        <taxon>Sordariomycetes</taxon>
        <taxon>Hypocreomycetidae</taxon>
        <taxon>Hypocreales</taxon>
        <taxon>Nectriaceae</taxon>
        <taxon>Fusarium</taxon>
        <taxon>Fusarium solani species complex</taxon>
    </lineage>
</organism>
<dbReference type="AlphaFoldDB" id="A0A428RUU3"/>
<feature type="region of interest" description="Disordered" evidence="1">
    <location>
        <begin position="83"/>
        <end position="127"/>
    </location>
</feature>
<protein>
    <submittedName>
        <fullName evidence="2">Uncharacterized protein</fullName>
    </submittedName>
</protein>
<evidence type="ECO:0000256" key="1">
    <source>
        <dbReference type="SAM" id="MobiDB-lite"/>
    </source>
</evidence>
<evidence type="ECO:0000313" key="3">
    <source>
        <dbReference type="Proteomes" id="UP000287144"/>
    </source>
</evidence>
<accession>A0A428RUU3</accession>
<gene>
    <name evidence="2" type="ORF">CEP52_017267</name>
</gene>
<name>A0A428RUU3_9HYPO</name>
<proteinExistence type="predicted"/>
<keyword evidence="3" id="KW-1185">Reference proteome</keyword>